<protein>
    <submittedName>
        <fullName evidence="2">Glycosyl transferase</fullName>
    </submittedName>
</protein>
<dbReference type="KEGG" id="lvi:G7068_00645"/>
<gene>
    <name evidence="2" type="ORF">G7068_00645</name>
</gene>
<dbReference type="PROSITE" id="PS50096">
    <property type="entry name" value="IQ"/>
    <property type="match status" value="1"/>
</dbReference>
<dbReference type="GO" id="GO:0017000">
    <property type="term" value="P:antibiotic biosynthetic process"/>
    <property type="evidence" value="ECO:0007669"/>
    <property type="project" value="UniProtKB-ARBA"/>
</dbReference>
<organism evidence="2 3">
    <name type="scientific">Leucobacter viscericola</name>
    <dbReference type="NCBI Taxonomy" id="2714935"/>
    <lineage>
        <taxon>Bacteria</taxon>
        <taxon>Bacillati</taxon>
        <taxon>Actinomycetota</taxon>
        <taxon>Actinomycetes</taxon>
        <taxon>Micrococcales</taxon>
        <taxon>Microbacteriaceae</taxon>
        <taxon>Leucobacter</taxon>
    </lineage>
</organism>
<keyword evidence="3" id="KW-1185">Reference proteome</keyword>
<name>A0A6G7XBP1_9MICO</name>
<sequence>MNERPIDVVAPPMAGHLHPILGIGVAIAERSRRPVRVISTEAARASIEAAGLTAVTVLHGQDAAVERIANPSQRVRGNPRRLLAQLRENLALMAGFSTDIKALYAQEPPELALVDFTVPVAGFAAREVGARWWTSLPSPCVLETRVGPPSYLGGLTPATNHFTSVGQATLRASVRTFKRAAVRLNRKTLAPLGITRPFRPDGSEVIYSDERIWALGLEELEFERSWPDSLRWAGPVLYTPPQATPPPSTPLPGPTTEPLTSLSGHEQRVLITFGTQLPDYKRQVLAAVIELAKLEPHTGFVFSEGSNGTVLSPVKPLPPNLVVVPTVSYRDLSRYDLVVHHGGAGVMYSALEAAVPTIVHPVDYDQFDSAARLSFHGLAERVDKLSHLPAAVQRALNSQAMQRGHAQRRRFAELVTATSGAATVAEAVVAETG</sequence>
<evidence type="ECO:0000313" key="2">
    <source>
        <dbReference type="EMBL" id="QIK61886.1"/>
    </source>
</evidence>
<proteinExistence type="predicted"/>
<keyword evidence="2" id="KW-0808">Transferase</keyword>
<feature type="region of interest" description="Disordered" evidence="1">
    <location>
        <begin position="239"/>
        <end position="260"/>
    </location>
</feature>
<dbReference type="PANTHER" id="PTHR48050:SF13">
    <property type="entry name" value="STEROL 3-BETA-GLUCOSYLTRANSFERASE UGT80A2"/>
    <property type="match status" value="1"/>
</dbReference>
<accession>A0A6G7XBP1</accession>
<dbReference type="Gene3D" id="3.40.50.2000">
    <property type="entry name" value="Glycogen Phosphorylase B"/>
    <property type="match status" value="2"/>
</dbReference>
<dbReference type="Proteomes" id="UP000502677">
    <property type="component" value="Chromosome"/>
</dbReference>
<feature type="compositionally biased region" description="Pro residues" evidence="1">
    <location>
        <begin position="242"/>
        <end position="255"/>
    </location>
</feature>
<dbReference type="PANTHER" id="PTHR48050">
    <property type="entry name" value="STEROL 3-BETA-GLUCOSYLTRANSFERASE"/>
    <property type="match status" value="1"/>
</dbReference>
<reference evidence="2 3" key="1">
    <citation type="submission" date="2020-03" db="EMBL/GenBank/DDBJ databases">
        <title>Leucobacter sp. nov., isolated from beetles.</title>
        <authorList>
            <person name="Hyun D.-W."/>
            <person name="Bae J.-W."/>
        </authorList>
    </citation>
    <scope>NUCLEOTIDE SEQUENCE [LARGE SCALE GENOMIC DNA]</scope>
    <source>
        <strain evidence="2 3">HDW9C</strain>
    </source>
</reference>
<dbReference type="SUPFAM" id="SSF53756">
    <property type="entry name" value="UDP-Glycosyltransferase/glycogen phosphorylase"/>
    <property type="match status" value="1"/>
</dbReference>
<dbReference type="InterPro" id="IPR002213">
    <property type="entry name" value="UDP_glucos_trans"/>
</dbReference>
<evidence type="ECO:0000256" key="1">
    <source>
        <dbReference type="SAM" id="MobiDB-lite"/>
    </source>
</evidence>
<evidence type="ECO:0000313" key="3">
    <source>
        <dbReference type="Proteomes" id="UP000502677"/>
    </source>
</evidence>
<dbReference type="GO" id="GO:0008194">
    <property type="term" value="F:UDP-glycosyltransferase activity"/>
    <property type="evidence" value="ECO:0007669"/>
    <property type="project" value="InterPro"/>
</dbReference>
<dbReference type="RefSeq" id="WP_166287450.1">
    <property type="nucleotide sequence ID" value="NZ_CP049863.1"/>
</dbReference>
<dbReference type="CDD" id="cd03784">
    <property type="entry name" value="GT1_Gtf-like"/>
    <property type="match status" value="1"/>
</dbReference>
<dbReference type="InterPro" id="IPR050426">
    <property type="entry name" value="Glycosyltransferase_28"/>
</dbReference>
<dbReference type="AlphaFoldDB" id="A0A6G7XBP1"/>
<dbReference type="EMBL" id="CP049863">
    <property type="protein sequence ID" value="QIK61886.1"/>
    <property type="molecule type" value="Genomic_DNA"/>
</dbReference>